<gene>
    <name evidence="1" type="ORF">Pmar_PMAR001912</name>
</gene>
<dbReference type="OrthoDB" id="5962029at2759"/>
<feature type="non-terminal residue" evidence="1">
    <location>
        <position position="255"/>
    </location>
</feature>
<dbReference type="GeneID" id="9047841"/>
<proteinExistence type="predicted"/>
<evidence type="ECO:0000313" key="2">
    <source>
        <dbReference type="Proteomes" id="UP000007800"/>
    </source>
</evidence>
<dbReference type="PANTHER" id="PTHR35450">
    <property type="entry name" value="REVERSE TRANSCRIPTASE DOMAIN-CONTAINING PROTEIN"/>
    <property type="match status" value="1"/>
</dbReference>
<dbReference type="PANTHER" id="PTHR35450:SF2">
    <property type="entry name" value="REVERSE TRANSCRIPTASE DOMAIN-CONTAINING PROTEIN"/>
    <property type="match status" value="1"/>
</dbReference>
<dbReference type="Proteomes" id="UP000007800">
    <property type="component" value="Unassembled WGS sequence"/>
</dbReference>
<evidence type="ECO:0008006" key="3">
    <source>
        <dbReference type="Google" id="ProtNLM"/>
    </source>
</evidence>
<dbReference type="AlphaFoldDB" id="C5LKY1"/>
<protein>
    <recommendedName>
        <fullName evidence="3">Reverse transcriptase zinc-binding domain-containing protein</fullName>
    </recommendedName>
</protein>
<name>C5LKY1_PERM5</name>
<dbReference type="OMA" id="MELERTW"/>
<dbReference type="RefSeq" id="XP_002769894.1">
    <property type="nucleotide sequence ID" value="XM_002769848.1"/>
</dbReference>
<reference evidence="1 2" key="1">
    <citation type="submission" date="2008-07" db="EMBL/GenBank/DDBJ databases">
        <authorList>
            <person name="El-Sayed N."/>
            <person name="Caler E."/>
            <person name="Inman J."/>
            <person name="Amedeo P."/>
            <person name="Hass B."/>
            <person name="Wortman J."/>
        </authorList>
    </citation>
    <scope>NUCLEOTIDE SEQUENCE [LARGE SCALE GENOMIC DNA]</scope>
    <source>
        <strain evidence="2">ATCC 50983 / TXsc</strain>
    </source>
</reference>
<dbReference type="EMBL" id="GG683029">
    <property type="protein sequence ID" value="EER02612.1"/>
    <property type="molecule type" value="Genomic_DNA"/>
</dbReference>
<organism evidence="2">
    <name type="scientific">Perkinsus marinus (strain ATCC 50983 / TXsc)</name>
    <dbReference type="NCBI Taxonomy" id="423536"/>
    <lineage>
        <taxon>Eukaryota</taxon>
        <taxon>Sar</taxon>
        <taxon>Alveolata</taxon>
        <taxon>Perkinsozoa</taxon>
        <taxon>Perkinsea</taxon>
        <taxon>Perkinsida</taxon>
        <taxon>Perkinsidae</taxon>
        <taxon>Perkinsus</taxon>
    </lineage>
</organism>
<accession>C5LKY1</accession>
<dbReference type="InParanoid" id="C5LKY1"/>
<sequence length="255" mass="29129">MLQVLPTTSPIKKLDAMATQLVASLNLDQALPITTEALRGACSARWRNVLEGQPQAGRWWRELSLAAPDGIDTKATFGWIDDSKTVVSVHVENVIMNVRANCIPTRSFPKRQRDPNCRVCGRTDESITHLLTSCVALQHAEYLHRHNAVAKVIYSNALELLGFKMQEEYWTWTRPPSMTHGEKRVLWDQNIPTPRRVEHSRPDLLIRNGKRIVVCEIGVTSDSNVVQKEREKKLRYQPLLRELQQLHPDCTIQLL</sequence>
<keyword evidence="2" id="KW-1185">Reference proteome</keyword>
<evidence type="ECO:0000313" key="1">
    <source>
        <dbReference type="EMBL" id="EER02612.1"/>
    </source>
</evidence>